<accession>A0A4S4ARV3</accession>
<keyword evidence="1" id="KW-1133">Transmembrane helix</keyword>
<evidence type="ECO:0000313" key="3">
    <source>
        <dbReference type="Proteomes" id="UP000307956"/>
    </source>
</evidence>
<organism evidence="2 3">
    <name type="scientific">Pseudothauera rhizosphaerae</name>
    <dbReference type="NCBI Taxonomy" id="2565932"/>
    <lineage>
        <taxon>Bacteria</taxon>
        <taxon>Pseudomonadati</taxon>
        <taxon>Pseudomonadota</taxon>
        <taxon>Betaproteobacteria</taxon>
        <taxon>Rhodocyclales</taxon>
        <taxon>Zoogloeaceae</taxon>
        <taxon>Pseudothauera</taxon>
    </lineage>
</organism>
<dbReference type="EMBL" id="SSOD01000004">
    <property type="protein sequence ID" value="THF62530.1"/>
    <property type="molecule type" value="Genomic_DNA"/>
</dbReference>
<dbReference type="Pfam" id="PF11804">
    <property type="entry name" value="DUF3325"/>
    <property type="match status" value="1"/>
</dbReference>
<reference evidence="2 3" key="1">
    <citation type="submission" date="2019-04" db="EMBL/GenBank/DDBJ databases">
        <title>Azoarcus rhizosphaerae sp. nov. isolated from rhizosphere of Ficus religiosa.</title>
        <authorList>
            <person name="Lin S.-Y."/>
            <person name="Hameed A."/>
            <person name="Hsu Y.-H."/>
            <person name="Young C.-C."/>
        </authorList>
    </citation>
    <scope>NUCLEOTIDE SEQUENCE [LARGE SCALE GENOMIC DNA]</scope>
    <source>
        <strain evidence="2 3">CC-YHH848</strain>
    </source>
</reference>
<dbReference type="OrthoDB" id="5366025at2"/>
<evidence type="ECO:0000256" key="1">
    <source>
        <dbReference type="SAM" id="Phobius"/>
    </source>
</evidence>
<dbReference type="AlphaFoldDB" id="A0A4S4ARV3"/>
<dbReference type="Proteomes" id="UP000307956">
    <property type="component" value="Unassembled WGS sequence"/>
</dbReference>
<protein>
    <submittedName>
        <fullName evidence="2">DUF3325 domain-containing protein</fullName>
    </submittedName>
</protein>
<sequence length="277" mass="30174">MMPILPFWWDALGLLLCLGGLALLALASEREGKVLLHRPATARERFVFRLSGWPLLVASLALAVQGWCGNFGPFLWFGWLTVAALAVAFSIAYWPWRSQRKPLGAGRAAPPVPAGPSTGTVGARHVVLVFGLIVLPAGFGWALWQAPVHPLLRADAVRGQVGPWSFTLVEEEQKAPETTPSGVPVKHLMLRFCDACDAEIRTAYLKLRPPRPPLALGTRLVGERWEREATLAIPPGLQPRDRLWLTVVGKDGQVNQTALDVARVSPAAARFIGEKTP</sequence>
<feature type="transmembrane region" description="Helical" evidence="1">
    <location>
        <begin position="46"/>
        <end position="67"/>
    </location>
</feature>
<dbReference type="InterPro" id="IPR021762">
    <property type="entry name" value="DUF3325"/>
</dbReference>
<keyword evidence="3" id="KW-1185">Reference proteome</keyword>
<dbReference type="RefSeq" id="WP_136384084.1">
    <property type="nucleotide sequence ID" value="NZ_SSOD01000004.1"/>
</dbReference>
<keyword evidence="1" id="KW-0812">Transmembrane</keyword>
<feature type="transmembrane region" description="Helical" evidence="1">
    <location>
        <begin position="73"/>
        <end position="94"/>
    </location>
</feature>
<feature type="transmembrane region" description="Helical" evidence="1">
    <location>
        <begin position="126"/>
        <end position="144"/>
    </location>
</feature>
<proteinExistence type="predicted"/>
<gene>
    <name evidence="2" type="ORF">E6O51_06065</name>
</gene>
<name>A0A4S4ARV3_9RHOO</name>
<keyword evidence="1" id="KW-0472">Membrane</keyword>
<evidence type="ECO:0000313" key="2">
    <source>
        <dbReference type="EMBL" id="THF62530.1"/>
    </source>
</evidence>
<comment type="caution">
    <text evidence="2">The sequence shown here is derived from an EMBL/GenBank/DDBJ whole genome shotgun (WGS) entry which is preliminary data.</text>
</comment>
<feature type="transmembrane region" description="Helical" evidence="1">
    <location>
        <begin position="6"/>
        <end position="26"/>
    </location>
</feature>